<evidence type="ECO:0000259" key="2">
    <source>
        <dbReference type="PROSITE" id="PS50158"/>
    </source>
</evidence>
<dbReference type="InterPro" id="IPR036875">
    <property type="entry name" value="Znf_CCHC_sf"/>
</dbReference>
<evidence type="ECO:0000256" key="1">
    <source>
        <dbReference type="PROSITE-ProRule" id="PRU00047"/>
    </source>
</evidence>
<sequence>MDASPDDLAVYIRKKVLRDMESVGKEAYLYLLARKRNQCDQPRRSSQTGARLVMDSVRPLQPEKKVTGVERAGELRSSMYNQRSCFKCKRYGHIACDCTYPSPVAKKAGTEVIPTARKDCVTKKFCSDRRSCSGGDGQPAE</sequence>
<dbReference type="EMBL" id="BLXT01007577">
    <property type="protein sequence ID" value="GFO40105.1"/>
    <property type="molecule type" value="Genomic_DNA"/>
</dbReference>
<organism evidence="3 4">
    <name type="scientific">Plakobranchus ocellatus</name>
    <dbReference type="NCBI Taxonomy" id="259542"/>
    <lineage>
        <taxon>Eukaryota</taxon>
        <taxon>Metazoa</taxon>
        <taxon>Spiralia</taxon>
        <taxon>Lophotrochozoa</taxon>
        <taxon>Mollusca</taxon>
        <taxon>Gastropoda</taxon>
        <taxon>Heterobranchia</taxon>
        <taxon>Euthyneura</taxon>
        <taxon>Panpulmonata</taxon>
        <taxon>Sacoglossa</taxon>
        <taxon>Placobranchoidea</taxon>
        <taxon>Plakobranchidae</taxon>
        <taxon>Plakobranchus</taxon>
    </lineage>
</organism>
<dbReference type="GO" id="GO:0008270">
    <property type="term" value="F:zinc ion binding"/>
    <property type="evidence" value="ECO:0007669"/>
    <property type="project" value="UniProtKB-KW"/>
</dbReference>
<proteinExistence type="predicted"/>
<evidence type="ECO:0000313" key="4">
    <source>
        <dbReference type="Proteomes" id="UP000735302"/>
    </source>
</evidence>
<keyword evidence="1" id="KW-0479">Metal-binding</keyword>
<name>A0AAV4D7K9_9GAST</name>
<protein>
    <recommendedName>
        <fullName evidence="2">CCHC-type domain-containing protein</fullName>
    </recommendedName>
</protein>
<dbReference type="GO" id="GO:0003676">
    <property type="term" value="F:nucleic acid binding"/>
    <property type="evidence" value="ECO:0007669"/>
    <property type="project" value="InterPro"/>
</dbReference>
<comment type="caution">
    <text evidence="3">The sequence shown here is derived from an EMBL/GenBank/DDBJ whole genome shotgun (WGS) entry which is preliminary data.</text>
</comment>
<keyword evidence="4" id="KW-1185">Reference proteome</keyword>
<dbReference type="PROSITE" id="PS50158">
    <property type="entry name" value="ZF_CCHC"/>
    <property type="match status" value="1"/>
</dbReference>
<dbReference type="InterPro" id="IPR001878">
    <property type="entry name" value="Znf_CCHC"/>
</dbReference>
<dbReference type="AlphaFoldDB" id="A0AAV4D7K9"/>
<accession>A0AAV4D7K9</accession>
<keyword evidence="1" id="KW-0862">Zinc</keyword>
<feature type="domain" description="CCHC-type" evidence="2">
    <location>
        <begin position="85"/>
        <end position="98"/>
    </location>
</feature>
<gene>
    <name evidence="3" type="ORF">PoB_006661000</name>
</gene>
<evidence type="ECO:0000313" key="3">
    <source>
        <dbReference type="EMBL" id="GFO40105.1"/>
    </source>
</evidence>
<dbReference type="Proteomes" id="UP000735302">
    <property type="component" value="Unassembled WGS sequence"/>
</dbReference>
<reference evidence="3 4" key="1">
    <citation type="journal article" date="2021" name="Elife">
        <title>Chloroplast acquisition without the gene transfer in kleptoplastic sea slugs, Plakobranchus ocellatus.</title>
        <authorList>
            <person name="Maeda T."/>
            <person name="Takahashi S."/>
            <person name="Yoshida T."/>
            <person name="Shimamura S."/>
            <person name="Takaki Y."/>
            <person name="Nagai Y."/>
            <person name="Toyoda A."/>
            <person name="Suzuki Y."/>
            <person name="Arimoto A."/>
            <person name="Ishii H."/>
            <person name="Satoh N."/>
            <person name="Nishiyama T."/>
            <person name="Hasebe M."/>
            <person name="Maruyama T."/>
            <person name="Minagawa J."/>
            <person name="Obokata J."/>
            <person name="Shigenobu S."/>
        </authorList>
    </citation>
    <scope>NUCLEOTIDE SEQUENCE [LARGE SCALE GENOMIC DNA]</scope>
</reference>
<dbReference type="SUPFAM" id="SSF57756">
    <property type="entry name" value="Retrovirus zinc finger-like domains"/>
    <property type="match status" value="1"/>
</dbReference>
<keyword evidence="1" id="KW-0863">Zinc-finger</keyword>